<feature type="region of interest" description="Disordered" evidence="1">
    <location>
        <begin position="1977"/>
        <end position="2006"/>
    </location>
</feature>
<feature type="compositionally biased region" description="Low complexity" evidence="1">
    <location>
        <begin position="1458"/>
        <end position="1472"/>
    </location>
</feature>
<accession>A0A7M7L729</accession>
<organism evidence="2">
    <name type="scientific">Apis mellifera</name>
    <name type="common">Honeybee</name>
    <dbReference type="NCBI Taxonomy" id="7460"/>
    <lineage>
        <taxon>Eukaryota</taxon>
        <taxon>Metazoa</taxon>
        <taxon>Ecdysozoa</taxon>
        <taxon>Arthropoda</taxon>
        <taxon>Hexapoda</taxon>
        <taxon>Insecta</taxon>
        <taxon>Pterygota</taxon>
        <taxon>Neoptera</taxon>
        <taxon>Endopterygota</taxon>
        <taxon>Hymenoptera</taxon>
        <taxon>Apocrita</taxon>
        <taxon>Aculeata</taxon>
        <taxon>Apoidea</taxon>
        <taxon>Anthophila</taxon>
        <taxon>Apidae</taxon>
        <taxon>Apis</taxon>
    </lineage>
</organism>
<feature type="region of interest" description="Disordered" evidence="1">
    <location>
        <begin position="1458"/>
        <end position="1477"/>
    </location>
</feature>
<feature type="region of interest" description="Disordered" evidence="1">
    <location>
        <begin position="1"/>
        <end position="41"/>
    </location>
</feature>
<evidence type="ECO:0000313" key="3">
    <source>
        <dbReference type="Proteomes" id="UP000005203"/>
    </source>
</evidence>
<feature type="region of interest" description="Disordered" evidence="1">
    <location>
        <begin position="639"/>
        <end position="663"/>
    </location>
</feature>
<feature type="compositionally biased region" description="Basic and acidic residues" evidence="1">
    <location>
        <begin position="3110"/>
        <end position="3127"/>
    </location>
</feature>
<dbReference type="PANTHER" id="PTHR14435:SF2">
    <property type="entry name" value="ZINC FINGER PROTEIN 106"/>
    <property type="match status" value="1"/>
</dbReference>
<proteinExistence type="predicted"/>
<feature type="region of interest" description="Disordered" evidence="1">
    <location>
        <begin position="3101"/>
        <end position="3135"/>
    </location>
</feature>
<feature type="region of interest" description="Disordered" evidence="1">
    <location>
        <begin position="3562"/>
        <end position="3586"/>
    </location>
</feature>
<dbReference type="InterPro" id="IPR001680">
    <property type="entry name" value="WD40_rpt"/>
</dbReference>
<gene>
    <name evidence="4" type="primary">LOC100576413</name>
</gene>
<dbReference type="GeneID" id="100576413"/>
<dbReference type="InterPro" id="IPR036322">
    <property type="entry name" value="WD40_repeat_dom_sf"/>
</dbReference>
<feature type="compositionally biased region" description="Basic residues" evidence="1">
    <location>
        <begin position="1519"/>
        <end position="1554"/>
    </location>
</feature>
<dbReference type="SUPFAM" id="SSF50978">
    <property type="entry name" value="WD40 repeat-like"/>
    <property type="match status" value="1"/>
</dbReference>
<evidence type="ECO:0000313" key="2">
    <source>
        <dbReference type="EnsemblMetazoa" id="XP_026296841"/>
    </source>
</evidence>
<accession>A0A8B8GYL1</accession>
<reference evidence="2" key="1">
    <citation type="submission" date="2021-01" db="UniProtKB">
        <authorList>
            <consortium name="EnsemblMetazoa"/>
        </authorList>
    </citation>
    <scope>IDENTIFICATION</scope>
    <source>
        <strain evidence="2">DH4</strain>
    </source>
</reference>
<feature type="compositionally biased region" description="Basic residues" evidence="1">
    <location>
        <begin position="3562"/>
        <end position="3579"/>
    </location>
</feature>
<name>A0A7M7L729_APIME</name>
<dbReference type="GO" id="GO:0003723">
    <property type="term" value="F:RNA binding"/>
    <property type="evidence" value="ECO:0007669"/>
    <property type="project" value="InterPro"/>
</dbReference>
<dbReference type="InterPro" id="IPR015943">
    <property type="entry name" value="WD40/YVTN_repeat-like_dom_sf"/>
</dbReference>
<evidence type="ECO:0000256" key="1">
    <source>
        <dbReference type="SAM" id="MobiDB-lite"/>
    </source>
</evidence>
<sequence length="4161" mass="478669">MSSSGYRGRNFGPRGTHINGPTNGFNGPRFPHPSFNHPRPLHRLSGPDKWIERANFAPWQQNKNFLPHPQYRGNLQFRPNNRGRTTGRGILRFSGPGRPSTAQFCMGFIRNPIHRPPLLQEEQDGDKPILISQTPLLGSEEERQQKILETADKLKQKLSSITEEELTNFWEDDLSVLPNNSSEEENIRNKGIPELSHEPPELDLTFTDFRDIGRVDCINSKFENVDSKSNNEISISFEQKSTDNVSTNDKITIIDENNKEKSLIILDSMYDKDNLLKNDKCYEQIHHDLTNFECNEKNLHFQNNNVPESLITSTSNNINEKSSNLLSIESVNDSLSKKSPDVNNIESILVSTNENDDNKLKIDFLQNQNIVQVDTQSINENITQDININVQHNDNYVETKLFENNQIQNNLQTNISQEISYKNLGTISDSQNRLSNFSSSSGEIYSNITCDSTSTSPYSNYNDSSIFQSRIFNIPLRFTPRIGGSKCHWTFQQNGKNLFFRGSQRLSFHGNQISSPRRVASFKSTDLIPVEFDPRAPPPSSFMHNVPISNHEFQQTAIVSFNNLPPTFNPNAPPPNIRPKSNTELSQEWLQPISSLDLRGQAINTQSNLKIIQPSSVFDPRRLPPRISNIPITINEKVSEFNPQQPPPKIHRREKTLQPPPIFDPRLSFQERSNLIAPLNISRSNMIPFNLIETSPVSDFKISPVTQNFSQPPPINISSHQTFISNVQVNFQSVVSQTSNEQEIIREFSLPLPPISITELPPPPPLPKEPLIEKNSNPNQNINMDDGLEDMQEAMEFAKQIMNLSEEIKNNDTPSTFSELSLTPSKIPIPNEISSYHSLSIEETNTNITKKQKKKENKNKKCRQNVIYGPELIFERQEDITTIDEKQNLQNQNKKTEDILLSNDQIRPKVIFNLNSKTKRIHKPEDWHKISINISDNKEISQQKTTQNSNKEKDIYNPKKHYEIRNNQNKNQQKEIKIKKNSIHSASLTNISHEKSNDTSYHYKNYTKDIEKLKAHSSNMITFNNIITPKNQITNSKKESKKQNVATSESLWKNRVISRFLKMSKNDICNMVNNSSLRKFDIVMRHLVKERRSSLSLELRNTEDEKMKEYDREEFMNQLNAMLDPSTVVGITDLPTEFIHHLSEVLQLDPMPFDIENQNVNDEIEIINQNENLKINTCEYANEENLEIQSFTQQPDSQNIHEEKIEDNFLYNNEESIHYSLNTELNLNTSQEDTNLSHRSISNNINSEIENVHKKQPLFNEADLDDILSEVTEKTKNLPNTSLSIKSEKFIETCTGALSIQRVTKTFDSNIFSQIPTKTEADLDVIFSAGIARVKQLGKNKINLDNLRASKSNFEDRNTFKSERYERWNRKEDPDTFRNLTKEEWEAKYGIANIAISPTIIRKNVFNSDENLIKDKNCSSDSPMRYLSISPLTHEISTYNVDKCISDPDEIEELQNIEGLESNGESSLTSSSDTDEETVASNVTKLLKVIKEKEKIAKKKSLNETIRDEITAEIEKKWKEKSKHKEKKSRKHGKRKKDKKDKRRREKRKKKKRSCYSDSSKFSEKIERSRLLTKDEIKKEVIIKQEQTKSEENASFNNEINNTMINKVVDLQIESQCLQIEKEQLSTVTNTTPQSKNKSDIPMLIQPKTKAQLKQMPESNNTDQMHIMKKTIEITNNKTNNEKIKDFLDINKDNEIKNNNELIDTVSYTNFSLHQIHVSVNKELPSSIQSHVKTISNDTADITSFKSFNYNTLNSVTNLNINNQNVGQKICTNISSAENKSSGYKKIDIKAYKERALQRRLKEQTISKENPVNSISFIQESHHVLPVNESNVELLNVIKEMKTNETDINELKDPRLRIRSISTPSLEDSDKEIKQKISLNEMDVVQKNEKSLIPVQLENPNENNIIHPINSDLNIFKDSIKYKKCRNGNKCSSQIITIREFDEFRKKEKSKFESEKKTPSSTIDFFKFKNIRSEGSKELKLKKEKSKRSAEKKKKDSKPNESRSLINEKSIEKYSYKKISENDQESLILNSHTNDQIEIKKINNDINENLCSIQTTETCSKNIKGINDVKTIQEQINTNSIVKQKNQQSIDNKESINIDKNVTLQVNKEIITENQQIINQNLIETKDNQSLISSEEKNNIKKIEKHTTEINKLHTISTESENLNLSQYLTIENLDIEKDTYSEISSIGLTFFSHTPSIEKHMENTILVSNHISKESHPLIEQIDVDIQKNDHSINVKLLKNVKTYNESISDTKMDSETIVKNDTNGETNDEEEHQDKLIFQLKTSENHNKVVKNETKSPDSPSSPFKGFFADTICENDICRISQLCNTKIKNESNKKNVIVDSDQLETCFIDRSPIVESAKDYRNNTRSFFKKMKKDNEITLINNLVKEKQNIQDKTIDNNSLNMRDEVDIIISKTENTDVTKNKNDRTYNFPSEQKKILCKFDIENHTFNEDTEPFIVLDEYIDNVNEKSIEKFSTLDLDFEDCIARDANIFTTKSSQIEENSMNNIKSPCFDSIIFNKVSENIFDKKDSVNKGQNHNNITSMHEKEKSTLSQKNISFSKKLFTPIERTINITDIVSSTSELNTEESKMPNIIEPIDSIISDISIECSQNIISTTSKDISQKAEETPESSAIEMRIEKENHNFTISENNSQHNLESLNAAVTFFENKTSEKLNILTEDTNALSENLSHIASISETIPEKNTEFLVETQEELDHNSIDQQVLVPFEIKMSNNKNASIDSAIENEASKNSNKTISKKLNKKKRNIMLNNIKNKSRMHLNRCKHKKQKHNISKKIIKEVIKSDTIKITYPTTKAAIMARMIEIDVEIHKLMTEKMTLYKMLTSGTLPNDDNLQQNNVTYENEEVGIPVNRPQTPSMLMSQLIQNIETNPITNQCAKTNKENLSIKDIPNSSIQSNKFKILHKHDHYTDKKESCTYNSDDEITCHTGAIKSLNSTKRKRKKSRLIKKLENKLNSSNSSNISNKDIQNTITEKIKVNDITHLTSQKINIKQGIIQEDSDQISMNEIKSQEDMNKICTQQIELSNKDKIEMLKYQEIDKIIESTESQISIEKNIQTKIQTLNEKNYLIKDNERNIEILSKKNINNIDNQNNIDNKNNDEKNIEKSPENRTPERSSIYSDDSTWDTLLQNSSVDDQKKPTTGLALLEETYKKEMAKTRRIKAEARKKKKKKLQNLLQSVNVLTPDEEELPLSILYIKKLHQKKKLLDSLEQQMKQQTNHNSQLWKNVVEVINVAKNKTENLESFEKQSIEVISHILNSGKNAESNENKEKQVVDLKSRNTEFYTESLMNHENRNERNNNSKQNNLQILSNKSQEFFNNKHFQKNLEINASSKIANDLSEISVCDTYMNTKENLTKSSEQQTMKNNNIEINQMNSLEDSNSCFTESNLNNIHNNQNISNASENSDIEKVEKKTDKTNMEFYFQKKLANIDKNITTQELINNQLIITSEDIEKNYDTLIESNDKNIIIINEKEKINSKVQNVNEEKLQDDKDNNTIKEYNNMYQDEHFISLKEHKEQHNKHSSEENNNQKSVSSFIENIEESKSDIFGKKLYKRKRRNNKTPLRRSSRNAEESAKRIKLEVDIDLNAKQEEKNSRISPNTLSISLSPCEEIETIFTNPKKNHSIQKPIINRKRCTPMSPEIEILSHESNLNNESIKAVKKYKKHTMSEMMNCIVRVVDCKHTILNPTISLNLLQKYGISRINTNMYSNSSKIDFLDSVQSTSTKDILTICTKQTSLAEFSQTQTSKLIKTFDDTTRSITDQINLIKIKKISKSVKNSLVNDKEEHINNDTEIMPILIKEPNTMDNIQNCDKPDIEIVEEKMKVIKNQQYNNCESTSTSTIDMTKDKELPRTQYTVHKGPILDIKVFENSFLAASEDGRIYRYNQASNGILNIYKGHKAAVTCLYVYNANNIDINKEWMFSGSLDGTLRCYNIMTGIQIRDTADISSPIQCMDEAWGIIFIGTKSGHVSRYHMKSGVIKGNSIQFSDKSVLALKATNEGPRRVLIVASRNQPITIRDAQNGLFLRTICGQKSHTVYSLMRDYNLIYCGTSSTSIPVFDFTNGEQTMQYNAGVGIVCMRLYKKLLFAGCYDGNIYVFDTKDHRLVCSIPGPGNMLLSMEVIDNKIIAGSKDKRLQSWQMPRQVLSLLLNQI</sequence>
<reference evidence="4" key="2">
    <citation type="submission" date="2025-04" db="UniProtKB">
        <authorList>
            <consortium name="RefSeq"/>
        </authorList>
    </citation>
    <scope>IDENTIFICATION</scope>
    <source>
        <strain evidence="4">DH4</strain>
        <tissue evidence="4">Whole body</tissue>
    </source>
</reference>
<dbReference type="Pfam" id="PF00400">
    <property type="entry name" value="WD40"/>
    <property type="match status" value="1"/>
</dbReference>
<dbReference type="Gene3D" id="2.130.10.10">
    <property type="entry name" value="YVTN repeat-like/Quinoprotein amine dehydrogenase"/>
    <property type="match status" value="2"/>
</dbReference>
<feature type="compositionally biased region" description="Basic and acidic residues" evidence="1">
    <location>
        <begin position="1977"/>
        <end position="2001"/>
    </location>
</feature>
<dbReference type="RefSeq" id="XP_026296841.1">
    <property type="nucleotide sequence ID" value="XM_026441056.1"/>
</dbReference>
<dbReference type="GO" id="GO:0005829">
    <property type="term" value="C:cytosol"/>
    <property type="evidence" value="ECO:0007669"/>
    <property type="project" value="TreeGrafter"/>
</dbReference>
<dbReference type="SMART" id="SM00320">
    <property type="entry name" value="WD40"/>
    <property type="match status" value="4"/>
</dbReference>
<dbReference type="Proteomes" id="UP000005203">
    <property type="component" value="Linkage group LG5"/>
</dbReference>
<dbReference type="KEGG" id="ame:100576413"/>
<dbReference type="EnsemblMetazoa" id="XM_026441056">
    <property type="protein sequence ID" value="XP_026296841"/>
    <property type="gene ID" value="LOC100576413"/>
</dbReference>
<dbReference type="PANTHER" id="PTHR14435">
    <property type="entry name" value="ZINC FINGER PROTEIN 106"/>
    <property type="match status" value="1"/>
</dbReference>
<keyword evidence="3" id="KW-1185">Reference proteome</keyword>
<feature type="region of interest" description="Disordered" evidence="1">
    <location>
        <begin position="1518"/>
        <end position="1561"/>
    </location>
</feature>
<evidence type="ECO:0000313" key="4">
    <source>
        <dbReference type="RefSeq" id="XP_026296841.1"/>
    </source>
</evidence>
<dbReference type="InterPro" id="IPR042622">
    <property type="entry name" value="Znf106"/>
</dbReference>
<dbReference type="OrthoDB" id="10002522at2759"/>
<protein>
    <submittedName>
        <fullName evidence="4">Uncharacterized protein PF11_0213 isoform X1</fullName>
    </submittedName>
</protein>
<dbReference type="GO" id="GO:0017124">
    <property type="term" value="F:SH3 domain binding"/>
    <property type="evidence" value="ECO:0007669"/>
    <property type="project" value="TreeGrafter"/>
</dbReference>
<dbReference type="GO" id="GO:0016020">
    <property type="term" value="C:membrane"/>
    <property type="evidence" value="ECO:0007669"/>
    <property type="project" value="TreeGrafter"/>
</dbReference>